<sequence>MARGPEPKDQAELTGDADSAWQALSAALATKKPPCIGESRFIPDELSQPQQAELAVICAGCPILSQCSDFAGQVAPYRSAGFWAGSSRGRHARGDYKRRREVAA</sequence>
<accession>A0A939QJI7</accession>
<dbReference type="Proteomes" id="UP000680132">
    <property type="component" value="Unassembled WGS sequence"/>
</dbReference>
<dbReference type="RefSeq" id="WP_208503775.1">
    <property type="nucleotide sequence ID" value="NZ_JAGFOA010000004.1"/>
</dbReference>
<feature type="domain" description="4Fe-4S Wbl-type" evidence="1">
    <location>
        <begin position="34"/>
        <end position="88"/>
    </location>
</feature>
<dbReference type="EMBL" id="JAGFOA010000004">
    <property type="protein sequence ID" value="MBO3664068.1"/>
    <property type="molecule type" value="Genomic_DNA"/>
</dbReference>
<protein>
    <recommendedName>
        <fullName evidence="1">4Fe-4S Wbl-type domain-containing protein</fullName>
    </recommendedName>
</protein>
<organism evidence="2 3">
    <name type="scientific">Microbacterium stercoris</name>
    <dbReference type="NCBI Taxonomy" id="2820289"/>
    <lineage>
        <taxon>Bacteria</taxon>
        <taxon>Bacillati</taxon>
        <taxon>Actinomycetota</taxon>
        <taxon>Actinomycetes</taxon>
        <taxon>Micrococcales</taxon>
        <taxon>Microbacteriaceae</taxon>
        <taxon>Microbacterium</taxon>
    </lineage>
</organism>
<dbReference type="AlphaFoldDB" id="A0A939QJI7"/>
<dbReference type="InterPro" id="IPR034768">
    <property type="entry name" value="4FE4S_WBL"/>
</dbReference>
<gene>
    <name evidence="2" type="ORF">J5V96_11160</name>
</gene>
<evidence type="ECO:0000313" key="2">
    <source>
        <dbReference type="EMBL" id="MBO3664068.1"/>
    </source>
</evidence>
<dbReference type="Pfam" id="PF02467">
    <property type="entry name" value="Whib"/>
    <property type="match status" value="1"/>
</dbReference>
<proteinExistence type="predicted"/>
<keyword evidence="3" id="KW-1185">Reference proteome</keyword>
<evidence type="ECO:0000259" key="1">
    <source>
        <dbReference type="Pfam" id="PF02467"/>
    </source>
</evidence>
<name>A0A939QJI7_9MICO</name>
<evidence type="ECO:0000313" key="3">
    <source>
        <dbReference type="Proteomes" id="UP000680132"/>
    </source>
</evidence>
<reference evidence="2" key="1">
    <citation type="submission" date="2021-03" db="EMBL/GenBank/DDBJ databases">
        <title>Microbacterium sp. nov., a novel actinobacterium isolated from cow dung.</title>
        <authorList>
            <person name="Zhang L."/>
        </authorList>
    </citation>
    <scope>NUCLEOTIDE SEQUENCE</scope>
    <source>
        <strain evidence="2">NEAU-LLB</strain>
    </source>
</reference>
<comment type="caution">
    <text evidence="2">The sequence shown here is derived from an EMBL/GenBank/DDBJ whole genome shotgun (WGS) entry which is preliminary data.</text>
</comment>